<dbReference type="RefSeq" id="WP_344635152.1">
    <property type="nucleotide sequence ID" value="NZ_BAAATR010000004.1"/>
</dbReference>
<name>A0ABP5QH31_9ACTN</name>
<sequence>MSFRLWSHLRRSLLLIPFGLIVVVCVVDILAPPDVHLGPLLVAAPAITASFARARGTALVAVLAVLGQVAIGVQRSVIGTENIQVQIAALVVVSALVVVFTLVRERHSRELTKVRSVAAAAQKVLLQPLPGRAGPLQIASLYLPAEAEAQMGGDLYAAARRTGGTRMIIGDVRGKGLAAINLASLVLGAFRAAAHRQATLTNLGIHLDGAVHWDAVQWRDAGPDHEPSEHSESFVTAMVLDIPDDEPLVHLVDCGHPPALLVRDGRTSELRAPSSLPLGLGIALGLAEFEPVTFGFGPGDLLLLYTDGVIEARDEAGAFYPLAERAAAWSGDEPEDLLRYLRDGLLAHVQGRLGDDAAMVAIRRTAAPPAEGAVF</sequence>
<keyword evidence="5" id="KW-1185">Reference proteome</keyword>
<evidence type="ECO:0000256" key="1">
    <source>
        <dbReference type="ARBA" id="ARBA00022801"/>
    </source>
</evidence>
<evidence type="ECO:0000259" key="3">
    <source>
        <dbReference type="SMART" id="SM00331"/>
    </source>
</evidence>
<dbReference type="PANTHER" id="PTHR43156">
    <property type="entry name" value="STAGE II SPORULATION PROTEIN E-RELATED"/>
    <property type="match status" value="1"/>
</dbReference>
<evidence type="ECO:0000313" key="5">
    <source>
        <dbReference type="Proteomes" id="UP001500305"/>
    </source>
</evidence>
<dbReference type="InterPro" id="IPR052016">
    <property type="entry name" value="Bact_Sigma-Reg"/>
</dbReference>
<comment type="caution">
    <text evidence="4">The sequence shown here is derived from an EMBL/GenBank/DDBJ whole genome shotgun (WGS) entry which is preliminary data.</text>
</comment>
<feature type="transmembrane region" description="Helical" evidence="2">
    <location>
        <begin position="12"/>
        <end position="30"/>
    </location>
</feature>
<evidence type="ECO:0000256" key="2">
    <source>
        <dbReference type="SAM" id="Phobius"/>
    </source>
</evidence>
<dbReference type="Gene3D" id="3.60.40.10">
    <property type="entry name" value="PPM-type phosphatase domain"/>
    <property type="match status" value="1"/>
</dbReference>
<keyword evidence="2" id="KW-1133">Transmembrane helix</keyword>
<dbReference type="InterPro" id="IPR036457">
    <property type="entry name" value="PPM-type-like_dom_sf"/>
</dbReference>
<reference evidence="5" key="1">
    <citation type="journal article" date="2019" name="Int. J. Syst. Evol. Microbiol.">
        <title>The Global Catalogue of Microorganisms (GCM) 10K type strain sequencing project: providing services to taxonomists for standard genome sequencing and annotation.</title>
        <authorList>
            <consortium name="The Broad Institute Genomics Platform"/>
            <consortium name="The Broad Institute Genome Sequencing Center for Infectious Disease"/>
            <person name="Wu L."/>
            <person name="Ma J."/>
        </authorList>
    </citation>
    <scope>NUCLEOTIDE SEQUENCE [LARGE SCALE GENOMIC DNA]</scope>
    <source>
        <strain evidence="5">JCM 7356</strain>
    </source>
</reference>
<feature type="domain" description="PPM-type phosphatase" evidence="3">
    <location>
        <begin position="136"/>
        <end position="364"/>
    </location>
</feature>
<keyword evidence="2" id="KW-0472">Membrane</keyword>
<organism evidence="4 5">
    <name type="scientific">Kitasatospora cystarginea</name>
    <dbReference type="NCBI Taxonomy" id="58350"/>
    <lineage>
        <taxon>Bacteria</taxon>
        <taxon>Bacillati</taxon>
        <taxon>Actinomycetota</taxon>
        <taxon>Actinomycetes</taxon>
        <taxon>Kitasatosporales</taxon>
        <taxon>Streptomycetaceae</taxon>
        <taxon>Kitasatospora</taxon>
    </lineage>
</organism>
<feature type="transmembrane region" description="Helical" evidence="2">
    <location>
        <begin position="83"/>
        <end position="103"/>
    </location>
</feature>
<dbReference type="PANTHER" id="PTHR43156:SF2">
    <property type="entry name" value="STAGE II SPORULATION PROTEIN E"/>
    <property type="match status" value="1"/>
</dbReference>
<dbReference type="SMART" id="SM00331">
    <property type="entry name" value="PP2C_SIG"/>
    <property type="match status" value="1"/>
</dbReference>
<dbReference type="SUPFAM" id="SSF81606">
    <property type="entry name" value="PP2C-like"/>
    <property type="match status" value="1"/>
</dbReference>
<accession>A0ABP5QH31</accession>
<dbReference type="Proteomes" id="UP001500305">
    <property type="component" value="Unassembled WGS sequence"/>
</dbReference>
<feature type="transmembrane region" description="Helical" evidence="2">
    <location>
        <begin position="59"/>
        <end position="77"/>
    </location>
</feature>
<dbReference type="Pfam" id="PF07228">
    <property type="entry name" value="SpoIIE"/>
    <property type="match status" value="1"/>
</dbReference>
<evidence type="ECO:0000313" key="4">
    <source>
        <dbReference type="EMBL" id="GAA2232930.1"/>
    </source>
</evidence>
<proteinExistence type="predicted"/>
<gene>
    <name evidence="4" type="ORF">GCM10010430_11910</name>
</gene>
<keyword evidence="1" id="KW-0378">Hydrolase</keyword>
<protein>
    <submittedName>
        <fullName evidence="4">PP2C family protein-serine/threonine phosphatase</fullName>
    </submittedName>
</protein>
<dbReference type="EMBL" id="BAAATR010000004">
    <property type="protein sequence ID" value="GAA2232930.1"/>
    <property type="molecule type" value="Genomic_DNA"/>
</dbReference>
<keyword evidence="2" id="KW-0812">Transmembrane</keyword>
<dbReference type="InterPro" id="IPR001932">
    <property type="entry name" value="PPM-type_phosphatase-like_dom"/>
</dbReference>